<accession>A0A6C0ICD1</accession>
<reference evidence="1" key="1">
    <citation type="journal article" date="2020" name="Nature">
        <title>Giant virus diversity and host interactions through global metagenomics.</title>
        <authorList>
            <person name="Schulz F."/>
            <person name="Roux S."/>
            <person name="Paez-Espino D."/>
            <person name="Jungbluth S."/>
            <person name="Walsh D.A."/>
            <person name="Denef V.J."/>
            <person name="McMahon K.D."/>
            <person name="Konstantinidis K.T."/>
            <person name="Eloe-Fadrosh E.A."/>
            <person name="Kyrpides N.C."/>
            <person name="Woyke T."/>
        </authorList>
    </citation>
    <scope>NUCLEOTIDE SEQUENCE</scope>
    <source>
        <strain evidence="1">GVMAG-M-3300023184-68</strain>
    </source>
</reference>
<proteinExistence type="predicted"/>
<dbReference type="AlphaFoldDB" id="A0A6C0ICD1"/>
<protein>
    <submittedName>
        <fullName evidence="1">Uncharacterized protein</fullName>
    </submittedName>
</protein>
<organism evidence="1">
    <name type="scientific">viral metagenome</name>
    <dbReference type="NCBI Taxonomy" id="1070528"/>
    <lineage>
        <taxon>unclassified sequences</taxon>
        <taxon>metagenomes</taxon>
        <taxon>organismal metagenomes</taxon>
    </lineage>
</organism>
<name>A0A6C0ICD1_9ZZZZ</name>
<dbReference type="EMBL" id="MN740153">
    <property type="protein sequence ID" value="QHT90250.1"/>
    <property type="molecule type" value="Genomic_DNA"/>
</dbReference>
<sequence length="100" mass="11284">METLIQQTSPVAFPPSKLVVKDAESPPCQNNDLVKQVLLTEGDIPPTDDIGMSTDTPSLNPLNKIALIFRGDNIREEGHKNRKYTDILHNWNNLKKNFSR</sequence>
<evidence type="ECO:0000313" key="1">
    <source>
        <dbReference type="EMBL" id="QHT90250.1"/>
    </source>
</evidence>